<evidence type="ECO:0000313" key="6">
    <source>
        <dbReference type="Proteomes" id="UP000240481"/>
    </source>
</evidence>
<dbReference type="EMBL" id="PYLZ01000016">
    <property type="protein sequence ID" value="PSW20928.1"/>
    <property type="molecule type" value="Genomic_DNA"/>
</dbReference>
<evidence type="ECO:0000259" key="4">
    <source>
        <dbReference type="PROSITE" id="PS50887"/>
    </source>
</evidence>
<feature type="domain" description="GGDEF" evidence="4">
    <location>
        <begin position="387"/>
        <end position="518"/>
    </location>
</feature>
<organism evidence="5 6">
    <name type="scientific">Photobacterium swingsii</name>
    <dbReference type="NCBI Taxonomy" id="680026"/>
    <lineage>
        <taxon>Bacteria</taxon>
        <taxon>Pseudomonadati</taxon>
        <taxon>Pseudomonadota</taxon>
        <taxon>Gammaproteobacteria</taxon>
        <taxon>Vibrionales</taxon>
        <taxon>Vibrionaceae</taxon>
        <taxon>Photobacterium</taxon>
    </lineage>
</organism>
<dbReference type="AlphaFoldDB" id="A0A0J8V7Q1"/>
<evidence type="ECO:0000256" key="1">
    <source>
        <dbReference type="ARBA" id="ARBA00012528"/>
    </source>
</evidence>
<dbReference type="PANTHER" id="PTHR45138:SF9">
    <property type="entry name" value="DIGUANYLATE CYCLASE DGCM-RELATED"/>
    <property type="match status" value="1"/>
</dbReference>
<dbReference type="SUPFAM" id="SSF55073">
    <property type="entry name" value="Nucleotide cyclase"/>
    <property type="match status" value="1"/>
</dbReference>
<dbReference type="PROSITE" id="PS50887">
    <property type="entry name" value="GGDEF"/>
    <property type="match status" value="1"/>
</dbReference>
<dbReference type="Proteomes" id="UP000240481">
    <property type="component" value="Unassembled WGS sequence"/>
</dbReference>
<dbReference type="SMART" id="SM00267">
    <property type="entry name" value="GGDEF"/>
    <property type="match status" value="1"/>
</dbReference>
<dbReference type="InterPro" id="IPR050469">
    <property type="entry name" value="Diguanylate_Cyclase"/>
</dbReference>
<dbReference type="InterPro" id="IPR000160">
    <property type="entry name" value="GGDEF_dom"/>
</dbReference>
<dbReference type="Gene3D" id="3.30.70.270">
    <property type="match status" value="1"/>
</dbReference>
<keyword evidence="6" id="KW-1185">Reference proteome</keyword>
<protein>
    <recommendedName>
        <fullName evidence="1">diguanylate cyclase</fullName>
        <ecNumber evidence="1">2.7.7.65</ecNumber>
    </recommendedName>
</protein>
<dbReference type="InterPro" id="IPR029787">
    <property type="entry name" value="Nucleotide_cyclase"/>
</dbReference>
<evidence type="ECO:0000256" key="3">
    <source>
        <dbReference type="SAM" id="Coils"/>
    </source>
</evidence>
<dbReference type="Pfam" id="PF20975">
    <property type="entry name" value="DGCcoil"/>
    <property type="match status" value="1"/>
</dbReference>
<accession>A0A0J8V7Q1</accession>
<reference evidence="5 6" key="1">
    <citation type="submission" date="2018-01" db="EMBL/GenBank/DDBJ databases">
        <title>Whole genome sequencing of Histamine producing bacteria.</title>
        <authorList>
            <person name="Butler K."/>
        </authorList>
    </citation>
    <scope>NUCLEOTIDE SEQUENCE [LARGE SCALE GENOMIC DNA]</scope>
    <source>
        <strain evidence="5 6">DSM 24669</strain>
    </source>
</reference>
<keyword evidence="3" id="KW-0175">Coiled coil</keyword>
<name>A0A0J8V7Q1_9GAMM</name>
<evidence type="ECO:0000313" key="5">
    <source>
        <dbReference type="EMBL" id="PSW20928.1"/>
    </source>
</evidence>
<dbReference type="EC" id="2.7.7.65" evidence="1"/>
<dbReference type="STRING" id="680026.AB733_17395"/>
<dbReference type="PANTHER" id="PTHR45138">
    <property type="entry name" value="REGULATORY COMPONENTS OF SENSORY TRANSDUCTION SYSTEM"/>
    <property type="match status" value="1"/>
</dbReference>
<proteinExistence type="predicted"/>
<dbReference type="InterPro" id="IPR043128">
    <property type="entry name" value="Rev_trsase/Diguanyl_cyclase"/>
</dbReference>
<dbReference type="CDD" id="cd01949">
    <property type="entry name" value="GGDEF"/>
    <property type="match status" value="1"/>
</dbReference>
<dbReference type="RefSeq" id="WP_048899921.1">
    <property type="nucleotide sequence ID" value="NZ_AP024852.1"/>
</dbReference>
<feature type="coiled-coil region" evidence="3">
    <location>
        <begin position="4"/>
        <end position="31"/>
    </location>
</feature>
<gene>
    <name evidence="5" type="ORF">C9I94_21910</name>
</gene>
<comment type="catalytic activity">
    <reaction evidence="2">
        <text>2 GTP = 3',3'-c-di-GMP + 2 diphosphate</text>
        <dbReference type="Rhea" id="RHEA:24898"/>
        <dbReference type="ChEBI" id="CHEBI:33019"/>
        <dbReference type="ChEBI" id="CHEBI:37565"/>
        <dbReference type="ChEBI" id="CHEBI:58805"/>
        <dbReference type="EC" id="2.7.7.65"/>
    </reaction>
</comment>
<evidence type="ECO:0000256" key="2">
    <source>
        <dbReference type="ARBA" id="ARBA00034247"/>
    </source>
</evidence>
<dbReference type="OrthoDB" id="9812260at2"/>
<dbReference type="GO" id="GO:0052621">
    <property type="term" value="F:diguanylate cyclase activity"/>
    <property type="evidence" value="ECO:0007669"/>
    <property type="project" value="UniProtKB-EC"/>
</dbReference>
<dbReference type="Pfam" id="PF00990">
    <property type="entry name" value="GGDEF"/>
    <property type="match status" value="1"/>
</dbReference>
<dbReference type="NCBIfam" id="TIGR00254">
    <property type="entry name" value="GGDEF"/>
    <property type="match status" value="1"/>
</dbReference>
<comment type="caution">
    <text evidence="5">The sequence shown here is derived from an EMBL/GenBank/DDBJ whole genome shotgun (WGS) entry which is preliminary data.</text>
</comment>
<dbReference type="InterPro" id="IPR048516">
    <property type="entry name" value="DGCcoil"/>
</dbReference>
<sequence length="518" mass="59381">MTDVNAVVSEVSKLKQRLDQAQLSFRDASLKSRREIVILKRLITRLSVACRGIDQELDAKLVELRNDLEQPKDISKLIPRLALIERLVTRQAALTEQASQNLEQHIHLSGETLNRVRGLPAQLKRDLRNILSANPDSLGDNHNRLIRLLELYESAVKLLSTSTNQQQNNSIDQDVLVHLSSELQHLITELDFTDDNSTVLLETRNKLLAGVTAESLTEQALIVLRLVINGHHQDRRSTQKFVDGVHSDLAAIKKTAHQNLGQSNALLEQRATVISEFSALSHQMQQGLKEQENLETWRPQLETISTELHTLIERTHALEKRERELLDQLAYNENKVISLYEKTAEHHQSLNQQERKMFLDQLTKVYNRAAFNDRLEHEYRRWLRYQHPLCVALLDLDNFKETNVNFGYVAGDKALKIIARTIHQCLDDTDFIARFDGDKFMVIMPDTTEEERTKRINTIRETVSQLPFHFRDQQVSITLSIGATMFDANDTPPNIIERTQKALNTAKSTGANRLSWIA</sequence>